<evidence type="ECO:0000259" key="5">
    <source>
        <dbReference type="Pfam" id="PF03717"/>
    </source>
</evidence>
<dbReference type="EMBL" id="DVJO01000019">
    <property type="protein sequence ID" value="HIS82119.1"/>
    <property type="molecule type" value="Genomic_DNA"/>
</dbReference>
<evidence type="ECO:0000259" key="4">
    <source>
        <dbReference type="Pfam" id="PF00905"/>
    </source>
</evidence>
<dbReference type="Pfam" id="PF03717">
    <property type="entry name" value="PBP_dimer"/>
    <property type="match status" value="1"/>
</dbReference>
<dbReference type="InterPro" id="IPR036138">
    <property type="entry name" value="PBP_dimer_sf"/>
</dbReference>
<dbReference type="GO" id="GO:0005886">
    <property type="term" value="C:plasma membrane"/>
    <property type="evidence" value="ECO:0007669"/>
    <property type="project" value="TreeGrafter"/>
</dbReference>
<dbReference type="InterPro" id="IPR005311">
    <property type="entry name" value="PBP_dimer"/>
</dbReference>
<organism evidence="6 7">
    <name type="scientific">Candidatus Scatenecus faecavium</name>
    <dbReference type="NCBI Taxonomy" id="2840915"/>
    <lineage>
        <taxon>Bacteria</taxon>
        <taxon>Candidatus Scatenecus</taxon>
    </lineage>
</organism>
<reference evidence="6" key="1">
    <citation type="submission" date="2020-10" db="EMBL/GenBank/DDBJ databases">
        <authorList>
            <person name="Gilroy R."/>
        </authorList>
    </citation>
    <scope>NUCLEOTIDE SEQUENCE</scope>
    <source>
        <strain evidence="6">CHK152-2994</strain>
    </source>
</reference>
<dbReference type="InterPro" id="IPR012338">
    <property type="entry name" value="Beta-lactam/transpept-like"/>
</dbReference>
<dbReference type="AlphaFoldDB" id="A0A9D1K492"/>
<dbReference type="Pfam" id="PF00905">
    <property type="entry name" value="Transpeptidase"/>
    <property type="match status" value="1"/>
</dbReference>
<feature type="transmembrane region" description="Helical" evidence="3">
    <location>
        <begin position="20"/>
        <end position="45"/>
    </location>
</feature>
<dbReference type="Proteomes" id="UP000824139">
    <property type="component" value="Unassembled WGS sequence"/>
</dbReference>
<dbReference type="GO" id="GO:0008658">
    <property type="term" value="F:penicillin binding"/>
    <property type="evidence" value="ECO:0007669"/>
    <property type="project" value="InterPro"/>
</dbReference>
<gene>
    <name evidence="6" type="ORF">IAD41_00720</name>
</gene>
<dbReference type="SUPFAM" id="SSF56601">
    <property type="entry name" value="beta-lactamase/transpeptidase-like"/>
    <property type="match status" value="1"/>
</dbReference>
<keyword evidence="2 3" id="KW-0472">Membrane</keyword>
<dbReference type="InterPro" id="IPR001460">
    <property type="entry name" value="PCN-bd_Tpept"/>
</dbReference>
<comment type="caution">
    <text evidence="6">The sequence shown here is derived from an EMBL/GenBank/DDBJ whole genome shotgun (WGS) entry which is preliminary data.</text>
</comment>
<feature type="domain" description="Penicillin-binding protein dimerisation" evidence="5">
    <location>
        <begin position="64"/>
        <end position="172"/>
    </location>
</feature>
<dbReference type="PANTHER" id="PTHR30627:SF1">
    <property type="entry name" value="PEPTIDOGLYCAN D,D-TRANSPEPTIDASE FTSI"/>
    <property type="match status" value="1"/>
</dbReference>
<sequence length="584" mass="65541">MRDRLPERSKEKRFKRFDKLLSWLHIFFVGFAAALIIYLFFIMVIDPGKYRVRAQNQRAGRTFSMRGDIFDRNGIKLATDKVYSDVYAHPENYDSTPEELAKELAPILKIPKDQLVNILKKPGPVITIKKDIDRNAAKEIAKLHLREISMGKKNTREYPQGTLAAHVLGYYNFDADIADGVEYTAKDKLENVENEIKFQSTRDGKIIYDFTTDPIATTQNPKGQDITLTIDAAIQHICEKEIEKMVEEKEALRGTVLVMNPKNGEILAYAVYPTFDPNNYRKATQAQIKNWTLTDVFPPGSTFKIITVAAAMSLGKINEHSKILDTGKTTIGNWEIKNYDYDIHPYPGEISLEYLFEHSSNIGAINVAKTMTPKEFYDVLKNFGFGSKTGIDLPGESSGLLPYWAQWDKGIQATMSYGYGTSVTAMQMLSAVQSLANNGVRITPHIIKYPQEEFDQKIHYTQVVSPETARIITKLLAASVNNGRSVIKMDNYNVAAKTGTSRKPKENASGYTPYTYTSTIGYLPASDPQVLIYVMVDSAKVGAIWGNTVAGPVFKEVATQVARIMNLKPDKFTPGKTNTTKEIL</sequence>
<dbReference type="InterPro" id="IPR050515">
    <property type="entry name" value="Beta-lactam/transpept"/>
</dbReference>
<feature type="domain" description="Penicillin-binding protein transpeptidase" evidence="4">
    <location>
        <begin position="254"/>
        <end position="557"/>
    </location>
</feature>
<proteinExistence type="predicted"/>
<name>A0A9D1K492_9BACT</name>
<dbReference type="PANTHER" id="PTHR30627">
    <property type="entry name" value="PEPTIDOGLYCAN D,D-TRANSPEPTIDASE"/>
    <property type="match status" value="1"/>
</dbReference>
<evidence type="ECO:0000256" key="1">
    <source>
        <dbReference type="ARBA" id="ARBA00004370"/>
    </source>
</evidence>
<dbReference type="Gene3D" id="3.30.450.330">
    <property type="match status" value="1"/>
</dbReference>
<evidence type="ECO:0000313" key="7">
    <source>
        <dbReference type="Proteomes" id="UP000824139"/>
    </source>
</evidence>
<accession>A0A9D1K492</accession>
<protein>
    <submittedName>
        <fullName evidence="6">Penicillin-binding protein 2</fullName>
    </submittedName>
</protein>
<evidence type="ECO:0000313" key="6">
    <source>
        <dbReference type="EMBL" id="HIS82119.1"/>
    </source>
</evidence>
<comment type="subcellular location">
    <subcellularLocation>
        <location evidence="1">Membrane</location>
    </subcellularLocation>
</comment>
<dbReference type="Gene3D" id="3.90.1310.10">
    <property type="entry name" value="Penicillin-binding protein 2a (Domain 2)"/>
    <property type="match status" value="1"/>
</dbReference>
<dbReference type="Gene3D" id="3.40.710.10">
    <property type="entry name" value="DD-peptidase/beta-lactamase superfamily"/>
    <property type="match status" value="1"/>
</dbReference>
<keyword evidence="3" id="KW-1133">Transmembrane helix</keyword>
<keyword evidence="3" id="KW-0812">Transmembrane</keyword>
<evidence type="ECO:0000256" key="3">
    <source>
        <dbReference type="SAM" id="Phobius"/>
    </source>
</evidence>
<reference evidence="6" key="2">
    <citation type="journal article" date="2021" name="PeerJ">
        <title>Extensive microbial diversity within the chicken gut microbiome revealed by metagenomics and culture.</title>
        <authorList>
            <person name="Gilroy R."/>
            <person name="Ravi A."/>
            <person name="Getino M."/>
            <person name="Pursley I."/>
            <person name="Horton D.L."/>
            <person name="Alikhan N.F."/>
            <person name="Baker D."/>
            <person name="Gharbi K."/>
            <person name="Hall N."/>
            <person name="Watson M."/>
            <person name="Adriaenssens E.M."/>
            <person name="Foster-Nyarko E."/>
            <person name="Jarju S."/>
            <person name="Secka A."/>
            <person name="Antonio M."/>
            <person name="Oren A."/>
            <person name="Chaudhuri R.R."/>
            <person name="La Ragione R."/>
            <person name="Hildebrand F."/>
            <person name="Pallen M.J."/>
        </authorList>
    </citation>
    <scope>NUCLEOTIDE SEQUENCE</scope>
    <source>
        <strain evidence="6">CHK152-2994</strain>
    </source>
</reference>
<dbReference type="SUPFAM" id="SSF56519">
    <property type="entry name" value="Penicillin binding protein dimerisation domain"/>
    <property type="match status" value="1"/>
</dbReference>
<dbReference type="GO" id="GO:0071555">
    <property type="term" value="P:cell wall organization"/>
    <property type="evidence" value="ECO:0007669"/>
    <property type="project" value="TreeGrafter"/>
</dbReference>
<evidence type="ECO:0000256" key="2">
    <source>
        <dbReference type="ARBA" id="ARBA00023136"/>
    </source>
</evidence>